<comment type="caution">
    <text evidence="4">The sequence shown here is derived from an EMBL/GenBank/DDBJ whole genome shotgun (WGS) entry which is preliminary data.</text>
</comment>
<dbReference type="InterPro" id="IPR008276">
    <property type="entry name" value="C_nuclsd_transpt"/>
</dbReference>
<feature type="transmembrane region" description="Helical" evidence="1">
    <location>
        <begin position="87"/>
        <end position="108"/>
    </location>
</feature>
<feature type="transmembrane region" description="Helical" evidence="1">
    <location>
        <begin position="57"/>
        <end position="75"/>
    </location>
</feature>
<accession>A0A1Y3BAQ6</accession>
<dbReference type="Pfam" id="PF07670">
    <property type="entry name" value="Gate"/>
    <property type="match status" value="1"/>
</dbReference>
<feature type="transmembrane region" description="Helical" evidence="1">
    <location>
        <begin position="138"/>
        <end position="157"/>
    </location>
</feature>
<keyword evidence="1" id="KW-1133">Transmembrane helix</keyword>
<dbReference type="OrthoDB" id="6512830at2759"/>
<proteinExistence type="predicted"/>
<keyword evidence="1" id="KW-0472">Membrane</keyword>
<feature type="transmembrane region" description="Helical" evidence="1">
    <location>
        <begin position="218"/>
        <end position="240"/>
    </location>
</feature>
<sequence length="284" mass="33189">MDKQSTTMNHVIPIDQQQLQQQQNEKLKKRPLYEREISELSIHFSQLLLANRFVRHLFYSTIFIAYNSFLGYAIHKSWNKTENYCDGVKLLTIITVIIYGKLFKNLFIDHYVWPMFAKLFNEINDNFITESFRNILRYLCWISVLIIIAIIIGIRCYHQPERIYSVAGYFGFILIGFIGSKHRNHINWNQILWGFTIQIIFGIFVRLPSLPLMIQSSIFALSGMPVIIFFSFFVSILYYYGLMQIIVNKFGHLLQATIGTTACESISASGNIFLGMVKVFQKNF</sequence>
<keyword evidence="1" id="KW-0812">Transmembrane</keyword>
<dbReference type="GO" id="GO:0005886">
    <property type="term" value="C:plasma membrane"/>
    <property type="evidence" value="ECO:0007669"/>
    <property type="project" value="TreeGrafter"/>
</dbReference>
<dbReference type="GO" id="GO:0005415">
    <property type="term" value="F:nucleoside:sodium symporter activity"/>
    <property type="evidence" value="ECO:0007669"/>
    <property type="project" value="TreeGrafter"/>
</dbReference>
<keyword evidence="5" id="KW-1185">Reference proteome</keyword>
<gene>
    <name evidence="4" type="ORF">BLA29_005217</name>
</gene>
<dbReference type="PANTHER" id="PTHR10590:SF4">
    <property type="entry name" value="SOLUTE CARRIER FAMILY 28 MEMBER 3"/>
    <property type="match status" value="1"/>
</dbReference>
<dbReference type="Pfam" id="PF01773">
    <property type="entry name" value="Nucleos_tra2_N"/>
    <property type="match status" value="1"/>
</dbReference>
<feature type="domain" description="Concentrative nucleoside transporter N-terminal" evidence="2">
    <location>
        <begin position="167"/>
        <end position="205"/>
    </location>
</feature>
<evidence type="ECO:0000259" key="3">
    <source>
        <dbReference type="Pfam" id="PF07670"/>
    </source>
</evidence>
<dbReference type="InterPro" id="IPR011642">
    <property type="entry name" value="Gate_dom"/>
</dbReference>
<organism evidence="4 5">
    <name type="scientific">Euroglyphus maynei</name>
    <name type="common">Mayne's house dust mite</name>
    <dbReference type="NCBI Taxonomy" id="6958"/>
    <lineage>
        <taxon>Eukaryota</taxon>
        <taxon>Metazoa</taxon>
        <taxon>Ecdysozoa</taxon>
        <taxon>Arthropoda</taxon>
        <taxon>Chelicerata</taxon>
        <taxon>Arachnida</taxon>
        <taxon>Acari</taxon>
        <taxon>Acariformes</taxon>
        <taxon>Sarcoptiformes</taxon>
        <taxon>Astigmata</taxon>
        <taxon>Psoroptidia</taxon>
        <taxon>Analgoidea</taxon>
        <taxon>Pyroglyphidae</taxon>
        <taxon>Pyroglyphinae</taxon>
        <taxon>Euroglyphus</taxon>
    </lineage>
</organism>
<dbReference type="Proteomes" id="UP000194236">
    <property type="component" value="Unassembled WGS sequence"/>
</dbReference>
<dbReference type="InterPro" id="IPR002668">
    <property type="entry name" value="CNT_N_dom"/>
</dbReference>
<evidence type="ECO:0000313" key="4">
    <source>
        <dbReference type="EMBL" id="OTF77104.1"/>
    </source>
</evidence>
<reference evidence="4 5" key="1">
    <citation type="submission" date="2017-03" db="EMBL/GenBank/DDBJ databases">
        <title>Genome Survey of Euroglyphus maynei.</title>
        <authorList>
            <person name="Arlian L.G."/>
            <person name="Morgan M.S."/>
            <person name="Rider S.D."/>
        </authorList>
    </citation>
    <scope>NUCLEOTIDE SEQUENCE [LARGE SCALE GENOMIC DNA]</scope>
    <source>
        <strain evidence="4">Arlian Lab</strain>
        <tissue evidence="4">Whole body</tissue>
    </source>
</reference>
<protein>
    <submittedName>
        <fullName evidence="4">Sodium/nucleoside cotransporter-like protein</fullName>
    </submittedName>
</protein>
<dbReference type="AlphaFoldDB" id="A0A1Y3BAQ6"/>
<dbReference type="EMBL" id="MUJZ01034291">
    <property type="protein sequence ID" value="OTF77104.1"/>
    <property type="molecule type" value="Genomic_DNA"/>
</dbReference>
<feature type="domain" description="Nucleoside transporter/FeoB GTPase Gate" evidence="3">
    <location>
        <begin position="224"/>
        <end position="277"/>
    </location>
</feature>
<evidence type="ECO:0000259" key="2">
    <source>
        <dbReference type="Pfam" id="PF01773"/>
    </source>
</evidence>
<evidence type="ECO:0000313" key="5">
    <source>
        <dbReference type="Proteomes" id="UP000194236"/>
    </source>
</evidence>
<dbReference type="PANTHER" id="PTHR10590">
    <property type="entry name" value="SODIUM/NUCLEOSIDE COTRANSPORTER"/>
    <property type="match status" value="1"/>
</dbReference>
<feature type="transmembrane region" description="Helical" evidence="1">
    <location>
        <begin position="191"/>
        <end position="212"/>
    </location>
</feature>
<name>A0A1Y3BAQ6_EURMA</name>
<feature type="transmembrane region" description="Helical" evidence="1">
    <location>
        <begin position="163"/>
        <end position="179"/>
    </location>
</feature>
<evidence type="ECO:0000256" key="1">
    <source>
        <dbReference type="SAM" id="Phobius"/>
    </source>
</evidence>